<evidence type="ECO:0008006" key="4">
    <source>
        <dbReference type="Google" id="ProtNLM"/>
    </source>
</evidence>
<comment type="caution">
    <text evidence="2">The sequence shown here is derived from an EMBL/GenBank/DDBJ whole genome shotgun (WGS) entry which is preliminary data.</text>
</comment>
<evidence type="ECO:0000313" key="3">
    <source>
        <dbReference type="Proteomes" id="UP001151760"/>
    </source>
</evidence>
<dbReference type="EMBL" id="BQNB010013018">
    <property type="protein sequence ID" value="GJT10823.1"/>
    <property type="molecule type" value="Genomic_DNA"/>
</dbReference>
<keyword evidence="3" id="KW-1185">Reference proteome</keyword>
<dbReference type="Proteomes" id="UP001151760">
    <property type="component" value="Unassembled WGS sequence"/>
</dbReference>
<evidence type="ECO:0000256" key="1">
    <source>
        <dbReference type="SAM" id="MobiDB-lite"/>
    </source>
</evidence>
<name>A0ABQ5B8I2_9ASTR</name>
<feature type="region of interest" description="Disordered" evidence="1">
    <location>
        <begin position="14"/>
        <end position="47"/>
    </location>
</feature>
<gene>
    <name evidence="2" type="ORF">Tco_0857865</name>
</gene>
<protein>
    <recommendedName>
        <fullName evidence="4">Integrase, catalytic region, zinc finger, CCHC-type, peptidase aspartic, catalytic</fullName>
    </recommendedName>
</protein>
<feature type="compositionally biased region" description="Basic and acidic residues" evidence="1">
    <location>
        <begin position="34"/>
        <end position="47"/>
    </location>
</feature>
<organism evidence="2 3">
    <name type="scientific">Tanacetum coccineum</name>
    <dbReference type="NCBI Taxonomy" id="301880"/>
    <lineage>
        <taxon>Eukaryota</taxon>
        <taxon>Viridiplantae</taxon>
        <taxon>Streptophyta</taxon>
        <taxon>Embryophyta</taxon>
        <taxon>Tracheophyta</taxon>
        <taxon>Spermatophyta</taxon>
        <taxon>Magnoliopsida</taxon>
        <taxon>eudicotyledons</taxon>
        <taxon>Gunneridae</taxon>
        <taxon>Pentapetalae</taxon>
        <taxon>asterids</taxon>
        <taxon>campanulids</taxon>
        <taxon>Asterales</taxon>
        <taxon>Asteraceae</taxon>
        <taxon>Asteroideae</taxon>
        <taxon>Anthemideae</taxon>
        <taxon>Anthemidinae</taxon>
        <taxon>Tanacetum</taxon>
    </lineage>
</organism>
<reference evidence="2" key="1">
    <citation type="journal article" date="2022" name="Int. J. Mol. Sci.">
        <title>Draft Genome of Tanacetum Coccineum: Genomic Comparison of Closely Related Tanacetum-Family Plants.</title>
        <authorList>
            <person name="Yamashiro T."/>
            <person name="Shiraishi A."/>
            <person name="Nakayama K."/>
            <person name="Satake H."/>
        </authorList>
    </citation>
    <scope>NUCLEOTIDE SEQUENCE</scope>
</reference>
<reference evidence="2" key="2">
    <citation type="submission" date="2022-01" db="EMBL/GenBank/DDBJ databases">
        <authorList>
            <person name="Yamashiro T."/>
            <person name="Shiraishi A."/>
            <person name="Satake H."/>
            <person name="Nakayama K."/>
        </authorList>
    </citation>
    <scope>NUCLEOTIDE SEQUENCE</scope>
</reference>
<sequence length="100" mass="11596">MVIPFYKSKQFPLDASRSKPGGITKKNRILPTKTENKKKVEDHPRTNKSVLGDKNRLWYMDSVVQTYDGESFQTKKFVKKLLGKVRFRNDHFGAIMGYGE</sequence>
<proteinExistence type="predicted"/>
<evidence type="ECO:0000313" key="2">
    <source>
        <dbReference type="EMBL" id="GJT10823.1"/>
    </source>
</evidence>
<accession>A0ABQ5B8I2</accession>